<keyword evidence="2" id="KW-1185">Reference proteome</keyword>
<comment type="caution">
    <text evidence="1">The sequence shown here is derived from an EMBL/GenBank/DDBJ whole genome shotgun (WGS) entry which is preliminary data.</text>
</comment>
<name>A0AAE0L3K0_9CHLO</name>
<evidence type="ECO:0000313" key="2">
    <source>
        <dbReference type="Proteomes" id="UP001190700"/>
    </source>
</evidence>
<organism evidence="1 2">
    <name type="scientific">Cymbomonas tetramitiformis</name>
    <dbReference type="NCBI Taxonomy" id="36881"/>
    <lineage>
        <taxon>Eukaryota</taxon>
        <taxon>Viridiplantae</taxon>
        <taxon>Chlorophyta</taxon>
        <taxon>Pyramimonadophyceae</taxon>
        <taxon>Pyramimonadales</taxon>
        <taxon>Pyramimonadaceae</taxon>
        <taxon>Cymbomonas</taxon>
    </lineage>
</organism>
<accession>A0AAE0L3K0</accession>
<dbReference type="AlphaFoldDB" id="A0AAE0L3K0"/>
<reference evidence="1 2" key="1">
    <citation type="journal article" date="2015" name="Genome Biol. Evol.">
        <title>Comparative Genomics of a Bacterivorous Green Alga Reveals Evolutionary Causalities and Consequences of Phago-Mixotrophic Mode of Nutrition.</title>
        <authorList>
            <person name="Burns J.A."/>
            <person name="Paasch A."/>
            <person name="Narechania A."/>
            <person name="Kim E."/>
        </authorList>
    </citation>
    <scope>NUCLEOTIDE SEQUENCE [LARGE SCALE GENOMIC DNA]</scope>
    <source>
        <strain evidence="1 2">PLY_AMNH</strain>
    </source>
</reference>
<protein>
    <submittedName>
        <fullName evidence="1">Uncharacterized protein</fullName>
    </submittedName>
</protein>
<gene>
    <name evidence="1" type="ORF">CYMTET_21021</name>
</gene>
<dbReference type="EMBL" id="LGRX02010303">
    <property type="protein sequence ID" value="KAK3270587.1"/>
    <property type="molecule type" value="Genomic_DNA"/>
</dbReference>
<proteinExistence type="predicted"/>
<dbReference type="Proteomes" id="UP001190700">
    <property type="component" value="Unassembled WGS sequence"/>
</dbReference>
<evidence type="ECO:0000313" key="1">
    <source>
        <dbReference type="EMBL" id="KAK3270587.1"/>
    </source>
</evidence>
<sequence length="90" mass="9942">MAPIVTPNRVSTVSSLLLKHHWSLAKFMGGTGFFAGYLYTTTYGTNPYNDALRVQPEEATQLDNFRGFALQTGDAKYSFGLRSTKFPGSQ</sequence>